<feature type="non-terminal residue" evidence="1">
    <location>
        <position position="1"/>
    </location>
</feature>
<organism evidence="1 2">
    <name type="scientific">Ixodes persulcatus</name>
    <name type="common">Taiga tick</name>
    <dbReference type="NCBI Taxonomy" id="34615"/>
    <lineage>
        <taxon>Eukaryota</taxon>
        <taxon>Metazoa</taxon>
        <taxon>Ecdysozoa</taxon>
        <taxon>Arthropoda</taxon>
        <taxon>Chelicerata</taxon>
        <taxon>Arachnida</taxon>
        <taxon>Acari</taxon>
        <taxon>Parasitiformes</taxon>
        <taxon>Ixodida</taxon>
        <taxon>Ixodoidea</taxon>
        <taxon>Ixodidae</taxon>
        <taxon>Ixodinae</taxon>
        <taxon>Ixodes</taxon>
    </lineage>
</organism>
<evidence type="ECO:0000313" key="1">
    <source>
        <dbReference type="EMBL" id="KAG0410328.1"/>
    </source>
</evidence>
<protein>
    <submittedName>
        <fullName evidence="1">Uncharacterized protein</fullName>
    </submittedName>
</protein>
<sequence>PEAQPLLSSLGLDDAALTLSLRPTTPALQLNGRAHVPLRGTIFALQNGRYSQQTRPAYHVSYDAVTAYSIAHPDVCEDKNRLQQPSQREAPRDCCCQKDARLPPASQDGAVCQFSSQYFCFLLAAL</sequence>
<reference evidence="1 2" key="1">
    <citation type="journal article" date="2020" name="Cell">
        <title>Large-Scale Comparative Analyses of Tick Genomes Elucidate Their Genetic Diversity and Vector Capacities.</title>
        <authorList>
            <consortium name="Tick Genome and Microbiome Consortium (TIGMIC)"/>
            <person name="Jia N."/>
            <person name="Wang J."/>
            <person name="Shi W."/>
            <person name="Du L."/>
            <person name="Sun Y."/>
            <person name="Zhan W."/>
            <person name="Jiang J.F."/>
            <person name="Wang Q."/>
            <person name="Zhang B."/>
            <person name="Ji P."/>
            <person name="Bell-Sakyi L."/>
            <person name="Cui X.M."/>
            <person name="Yuan T.T."/>
            <person name="Jiang B.G."/>
            <person name="Yang W.F."/>
            <person name="Lam T.T."/>
            <person name="Chang Q.C."/>
            <person name="Ding S.J."/>
            <person name="Wang X.J."/>
            <person name="Zhu J.G."/>
            <person name="Ruan X.D."/>
            <person name="Zhao L."/>
            <person name="Wei J.T."/>
            <person name="Ye R.Z."/>
            <person name="Que T.C."/>
            <person name="Du C.H."/>
            <person name="Zhou Y.H."/>
            <person name="Cheng J.X."/>
            <person name="Dai P.F."/>
            <person name="Guo W.B."/>
            <person name="Han X.H."/>
            <person name="Huang E.J."/>
            <person name="Li L.F."/>
            <person name="Wei W."/>
            <person name="Gao Y.C."/>
            <person name="Liu J.Z."/>
            <person name="Shao H.Z."/>
            <person name="Wang X."/>
            <person name="Wang C.C."/>
            <person name="Yang T.C."/>
            <person name="Huo Q.B."/>
            <person name="Li W."/>
            <person name="Chen H.Y."/>
            <person name="Chen S.E."/>
            <person name="Zhou L.G."/>
            <person name="Ni X.B."/>
            <person name="Tian J.H."/>
            <person name="Sheng Y."/>
            <person name="Liu T."/>
            <person name="Pan Y.S."/>
            <person name="Xia L.Y."/>
            <person name="Li J."/>
            <person name="Zhao F."/>
            <person name="Cao W.C."/>
        </authorList>
    </citation>
    <scope>NUCLEOTIDE SEQUENCE [LARGE SCALE GENOMIC DNA]</scope>
    <source>
        <strain evidence="1">Iper-2018</strain>
    </source>
</reference>
<dbReference type="EMBL" id="JABSTQ010011534">
    <property type="protein sequence ID" value="KAG0410328.1"/>
    <property type="molecule type" value="Genomic_DNA"/>
</dbReference>
<accession>A0AC60NT62</accession>
<comment type="caution">
    <text evidence="1">The sequence shown here is derived from an EMBL/GenBank/DDBJ whole genome shotgun (WGS) entry which is preliminary data.</text>
</comment>
<keyword evidence="2" id="KW-1185">Reference proteome</keyword>
<name>A0AC60NT62_IXOPE</name>
<gene>
    <name evidence="1" type="ORF">HPB47_012552</name>
</gene>
<proteinExistence type="predicted"/>
<evidence type="ECO:0000313" key="2">
    <source>
        <dbReference type="Proteomes" id="UP000805193"/>
    </source>
</evidence>
<dbReference type="Proteomes" id="UP000805193">
    <property type="component" value="Unassembled WGS sequence"/>
</dbReference>